<proteinExistence type="predicted"/>
<reference evidence="2" key="1">
    <citation type="submission" date="2014-09" db="EMBL/GenBank/DDBJ databases">
        <authorList>
            <person name="Mudge J."/>
            <person name="Ramaraj T."/>
            <person name="Lindquist I.E."/>
            <person name="Bharti A.K."/>
            <person name="Sundararajan A."/>
            <person name="Cameron C.T."/>
            <person name="Woodward J.E."/>
            <person name="May G.D."/>
            <person name="Brubaker C."/>
            <person name="Broadhvest J."/>
            <person name="Wilkins T.A."/>
        </authorList>
    </citation>
    <scope>NUCLEOTIDE SEQUENCE</scope>
    <source>
        <strain evidence="2">cv. AKA8401</strain>
    </source>
</reference>
<gene>
    <name evidence="1" type="ORF">F383_26876</name>
</gene>
<protein>
    <submittedName>
        <fullName evidence="1">Uncharacterized protein</fullName>
    </submittedName>
</protein>
<comment type="caution">
    <text evidence="1">The sequence shown here is derived from an EMBL/GenBank/DDBJ whole genome shotgun (WGS) entry which is preliminary data.</text>
</comment>
<accession>A0A0B0MQW7</accession>
<evidence type="ECO:0000313" key="1">
    <source>
        <dbReference type="EMBL" id="KHG03165.1"/>
    </source>
</evidence>
<dbReference type="Proteomes" id="UP000032142">
    <property type="component" value="Unassembled WGS sequence"/>
</dbReference>
<dbReference type="AlphaFoldDB" id="A0A0B0MQW7"/>
<dbReference type="EMBL" id="JRRC01331093">
    <property type="protein sequence ID" value="KHG03165.1"/>
    <property type="molecule type" value="Genomic_DNA"/>
</dbReference>
<name>A0A0B0MQW7_GOSAR</name>
<organism evidence="1 2">
    <name type="scientific">Gossypium arboreum</name>
    <name type="common">Tree cotton</name>
    <name type="synonym">Gossypium nanking</name>
    <dbReference type="NCBI Taxonomy" id="29729"/>
    <lineage>
        <taxon>Eukaryota</taxon>
        <taxon>Viridiplantae</taxon>
        <taxon>Streptophyta</taxon>
        <taxon>Embryophyta</taxon>
        <taxon>Tracheophyta</taxon>
        <taxon>Spermatophyta</taxon>
        <taxon>Magnoliopsida</taxon>
        <taxon>eudicotyledons</taxon>
        <taxon>Gunneridae</taxon>
        <taxon>Pentapetalae</taxon>
        <taxon>rosids</taxon>
        <taxon>malvids</taxon>
        <taxon>Malvales</taxon>
        <taxon>Malvaceae</taxon>
        <taxon>Malvoideae</taxon>
        <taxon>Gossypium</taxon>
    </lineage>
</organism>
<sequence length="23" mass="2745">MPPVELFVSFSFQMQQLFSAFTY</sequence>
<evidence type="ECO:0000313" key="2">
    <source>
        <dbReference type="Proteomes" id="UP000032142"/>
    </source>
</evidence>
<keyword evidence="2" id="KW-1185">Reference proteome</keyword>